<dbReference type="EMBL" id="GGEC01085908">
    <property type="protein sequence ID" value="MBX66392.1"/>
    <property type="molecule type" value="Transcribed_RNA"/>
</dbReference>
<evidence type="ECO:0000313" key="1">
    <source>
        <dbReference type="EMBL" id="MBX66392.1"/>
    </source>
</evidence>
<proteinExistence type="predicted"/>
<sequence length="37" mass="4450">MTRPIEDNTSMIYGKFYADRLVVDNRELHMQTTVYQL</sequence>
<dbReference type="AlphaFoldDB" id="A0A2P2QHC4"/>
<organism evidence="1">
    <name type="scientific">Rhizophora mucronata</name>
    <name type="common">Asiatic mangrove</name>
    <dbReference type="NCBI Taxonomy" id="61149"/>
    <lineage>
        <taxon>Eukaryota</taxon>
        <taxon>Viridiplantae</taxon>
        <taxon>Streptophyta</taxon>
        <taxon>Embryophyta</taxon>
        <taxon>Tracheophyta</taxon>
        <taxon>Spermatophyta</taxon>
        <taxon>Magnoliopsida</taxon>
        <taxon>eudicotyledons</taxon>
        <taxon>Gunneridae</taxon>
        <taxon>Pentapetalae</taxon>
        <taxon>rosids</taxon>
        <taxon>fabids</taxon>
        <taxon>Malpighiales</taxon>
        <taxon>Rhizophoraceae</taxon>
        <taxon>Rhizophora</taxon>
    </lineage>
</organism>
<reference evidence="1" key="1">
    <citation type="submission" date="2018-02" db="EMBL/GenBank/DDBJ databases">
        <title>Rhizophora mucronata_Transcriptome.</title>
        <authorList>
            <person name="Meera S.P."/>
            <person name="Sreeshan A."/>
            <person name="Augustine A."/>
        </authorList>
    </citation>
    <scope>NUCLEOTIDE SEQUENCE</scope>
    <source>
        <tissue evidence="1">Leaf</tissue>
    </source>
</reference>
<name>A0A2P2QHC4_RHIMU</name>
<accession>A0A2P2QHC4</accession>
<protein>
    <submittedName>
        <fullName evidence="1">Uncharacterized protein</fullName>
    </submittedName>
</protein>